<accession>A0A6N7WU94</accession>
<reference evidence="3 4" key="1">
    <citation type="submission" date="2019-08" db="EMBL/GenBank/DDBJ databases">
        <title>In-depth cultivation of the pig gut microbiome towards novel bacterial diversity and tailored functional studies.</title>
        <authorList>
            <person name="Wylensek D."/>
            <person name="Hitch T.C.A."/>
            <person name="Clavel T."/>
        </authorList>
    </citation>
    <scope>NUCLEOTIDE SEQUENCE [LARGE SCALE GENOMIC DNA]</scope>
    <source>
        <strain evidence="3 4">WB01_CNA04</strain>
    </source>
</reference>
<proteinExistence type="predicted"/>
<dbReference type="PANTHER" id="PTHR10937:SF17">
    <property type="entry name" value="GLUCOSAMINE-FRUCTOSE-6-PHOSPHATE AMINOTRANSFERASE"/>
    <property type="match status" value="1"/>
</dbReference>
<evidence type="ECO:0000313" key="3">
    <source>
        <dbReference type="EMBL" id="MST59621.1"/>
    </source>
</evidence>
<dbReference type="InterPro" id="IPR046348">
    <property type="entry name" value="SIS_dom_sf"/>
</dbReference>
<dbReference type="CDD" id="cd05008">
    <property type="entry name" value="SIS_GlmS_GlmD_1"/>
    <property type="match status" value="1"/>
</dbReference>
<name>A0A6N7WU94_9ACTN</name>
<dbReference type="GO" id="GO:0016853">
    <property type="term" value="F:isomerase activity"/>
    <property type="evidence" value="ECO:0007669"/>
    <property type="project" value="UniProtKB-KW"/>
</dbReference>
<dbReference type="GO" id="GO:0097367">
    <property type="term" value="F:carbohydrate derivative binding"/>
    <property type="evidence" value="ECO:0007669"/>
    <property type="project" value="InterPro"/>
</dbReference>
<dbReference type="GO" id="GO:0006002">
    <property type="term" value="P:fructose 6-phosphate metabolic process"/>
    <property type="evidence" value="ECO:0007669"/>
    <property type="project" value="TreeGrafter"/>
</dbReference>
<dbReference type="InterPro" id="IPR035466">
    <property type="entry name" value="GlmS/AgaS_SIS"/>
</dbReference>
<dbReference type="Gene3D" id="3.40.50.10490">
    <property type="entry name" value="Glucose-6-phosphate isomerase like protein, domain 1"/>
    <property type="match status" value="2"/>
</dbReference>
<dbReference type="PROSITE" id="PS51464">
    <property type="entry name" value="SIS"/>
    <property type="match status" value="1"/>
</dbReference>
<dbReference type="Proteomes" id="UP000434342">
    <property type="component" value="Unassembled WGS sequence"/>
</dbReference>
<sequence length="358" mass="39770">MLDYVLETPQVLSRQVAQDVSAPLADCFLESKYDRVRIVACGSSKNAATIARPYLRRMLGREVIITEPYTFCAYEHELPPTEFTFVTSQSGYSTNALAALSLIRSSGRKAIGVTGDVSSDFKDAADDLFDYGVGEEQVGYVTKGVTALSIFLVLFGIDVAYREGRLDESGRERELDGLRGLLPRYTSVFEQTQPVLERRFKELSSMERTFLLGAGTNYGIGCEGALKFGECLQIPAIPLELEEYLHGPNLQLSPAYTVFVNAVGPSDHARAREITEATRLVTDHVFVLTDDPNFEGADIVVDPLEPSLLAPLALLPFYQTLAFRLTEDKHLWHKHPLVAKFDDRLSGKSENYVDKEVL</sequence>
<dbReference type="EMBL" id="VUND01000001">
    <property type="protein sequence ID" value="MST59621.1"/>
    <property type="molecule type" value="Genomic_DNA"/>
</dbReference>
<keyword evidence="1" id="KW-0677">Repeat</keyword>
<feature type="domain" description="SIS" evidence="2">
    <location>
        <begin position="24"/>
        <end position="169"/>
    </location>
</feature>
<dbReference type="InterPro" id="IPR001347">
    <property type="entry name" value="SIS_dom"/>
</dbReference>
<comment type="caution">
    <text evidence="3">The sequence shown here is derived from an EMBL/GenBank/DDBJ whole genome shotgun (WGS) entry which is preliminary data.</text>
</comment>
<dbReference type="AlphaFoldDB" id="A0A6N7WU94"/>
<organism evidence="3 4">
    <name type="scientific">Parafannyhessea umbonata</name>
    <dbReference type="NCBI Taxonomy" id="604330"/>
    <lineage>
        <taxon>Bacteria</taxon>
        <taxon>Bacillati</taxon>
        <taxon>Actinomycetota</taxon>
        <taxon>Coriobacteriia</taxon>
        <taxon>Coriobacteriales</taxon>
        <taxon>Atopobiaceae</taxon>
        <taxon>Parafannyhessea</taxon>
    </lineage>
</organism>
<protein>
    <submittedName>
        <fullName evidence="3">Sugar isomerase</fullName>
    </submittedName>
</protein>
<evidence type="ECO:0000259" key="2">
    <source>
        <dbReference type="PROSITE" id="PS51464"/>
    </source>
</evidence>
<evidence type="ECO:0000313" key="4">
    <source>
        <dbReference type="Proteomes" id="UP000434342"/>
    </source>
</evidence>
<dbReference type="PANTHER" id="PTHR10937">
    <property type="entry name" value="GLUCOSAMINE--FRUCTOSE-6-PHOSPHATE AMINOTRANSFERASE, ISOMERIZING"/>
    <property type="match status" value="1"/>
</dbReference>
<dbReference type="GO" id="GO:0004360">
    <property type="term" value="F:glutamine-fructose-6-phosphate transaminase (isomerizing) activity"/>
    <property type="evidence" value="ECO:0007669"/>
    <property type="project" value="TreeGrafter"/>
</dbReference>
<dbReference type="GO" id="GO:0006047">
    <property type="term" value="P:UDP-N-acetylglucosamine metabolic process"/>
    <property type="evidence" value="ECO:0007669"/>
    <property type="project" value="TreeGrafter"/>
</dbReference>
<dbReference type="RefSeq" id="WP_154539522.1">
    <property type="nucleotide sequence ID" value="NZ_VUND01000001.1"/>
</dbReference>
<keyword evidence="3" id="KW-0413">Isomerase</keyword>
<dbReference type="SUPFAM" id="SSF53697">
    <property type="entry name" value="SIS domain"/>
    <property type="match status" value="1"/>
</dbReference>
<dbReference type="GO" id="GO:0006487">
    <property type="term" value="P:protein N-linked glycosylation"/>
    <property type="evidence" value="ECO:0007669"/>
    <property type="project" value="TreeGrafter"/>
</dbReference>
<gene>
    <name evidence="3" type="ORF">FYJ69_01665</name>
</gene>
<evidence type="ECO:0000256" key="1">
    <source>
        <dbReference type="ARBA" id="ARBA00022737"/>
    </source>
</evidence>